<keyword evidence="1" id="KW-1133">Transmembrane helix</keyword>
<dbReference type="EMBL" id="UOFX01000057">
    <property type="protein sequence ID" value="VAX09920.1"/>
    <property type="molecule type" value="Genomic_DNA"/>
</dbReference>
<evidence type="ECO:0008006" key="3">
    <source>
        <dbReference type="Google" id="ProtNLM"/>
    </source>
</evidence>
<gene>
    <name evidence="2" type="ORF">MNBD_GAMMA26-1458</name>
</gene>
<evidence type="ECO:0000256" key="1">
    <source>
        <dbReference type="SAM" id="Phobius"/>
    </source>
</evidence>
<dbReference type="AlphaFoldDB" id="A0A3B1BHD6"/>
<name>A0A3B1BHD6_9ZZZZ</name>
<reference evidence="2" key="1">
    <citation type="submission" date="2018-06" db="EMBL/GenBank/DDBJ databases">
        <authorList>
            <person name="Zhirakovskaya E."/>
        </authorList>
    </citation>
    <scope>NUCLEOTIDE SEQUENCE</scope>
</reference>
<keyword evidence="1" id="KW-0812">Transmembrane</keyword>
<dbReference type="InterPro" id="IPR008309">
    <property type="entry name" value="YdbL"/>
</dbReference>
<keyword evidence="1" id="KW-0472">Membrane</keyword>
<feature type="transmembrane region" description="Helical" evidence="1">
    <location>
        <begin position="7"/>
        <end position="26"/>
    </location>
</feature>
<dbReference type="PROSITE" id="PS51257">
    <property type="entry name" value="PROKAR_LIPOPROTEIN"/>
    <property type="match status" value="1"/>
</dbReference>
<organism evidence="2">
    <name type="scientific">hydrothermal vent metagenome</name>
    <dbReference type="NCBI Taxonomy" id="652676"/>
    <lineage>
        <taxon>unclassified sequences</taxon>
        <taxon>metagenomes</taxon>
        <taxon>ecological metagenomes</taxon>
    </lineage>
</organism>
<protein>
    <recommendedName>
        <fullName evidence="3">DUF1318 domain-containing protein</fullName>
    </recommendedName>
</protein>
<sequence length="200" mass="22206">MQLARTGSLLGMMLFVTACVTINIYFPSAQAEEAAREMVKDILGKEGAKPVENKESAVLPARPFYVQVGENVVNFLIPTAHAAAPDFKVNTPKIRKLHAKMKRRTASLKSYYANGAVGFTSDAMIKVRNASAIPLKERGKIKKMVKAENADRTALYLAIAEANDRPEWASNVRNTYAGIWIDEAATGWWYQDAKGKWQQK</sequence>
<evidence type="ECO:0000313" key="2">
    <source>
        <dbReference type="EMBL" id="VAX09920.1"/>
    </source>
</evidence>
<dbReference type="Pfam" id="PF07027">
    <property type="entry name" value="DUF1318"/>
    <property type="match status" value="1"/>
</dbReference>
<accession>A0A3B1BHD6</accession>
<proteinExistence type="predicted"/>